<evidence type="ECO:0000313" key="5">
    <source>
        <dbReference type="EMBL" id="GBF79544.1"/>
    </source>
</evidence>
<feature type="transmembrane region" description="Helical" evidence="3">
    <location>
        <begin position="90"/>
        <end position="110"/>
    </location>
</feature>
<dbReference type="GO" id="GO:0016020">
    <property type="term" value="C:membrane"/>
    <property type="evidence" value="ECO:0007669"/>
    <property type="project" value="GOC"/>
</dbReference>
<feature type="transmembrane region" description="Helical" evidence="3">
    <location>
        <begin position="64"/>
        <end position="83"/>
    </location>
</feature>
<dbReference type="PANTHER" id="PTHR12879:SF8">
    <property type="entry name" value="SPHINGOLIPID DELTA(4)-DESATURASE DES1"/>
    <property type="match status" value="1"/>
</dbReference>
<dbReference type="EMBL" id="BDQK01000003">
    <property type="protein sequence ID" value="GBF79544.1"/>
    <property type="molecule type" value="Genomic_DNA"/>
</dbReference>
<gene>
    <name evidence="5" type="ORF">AsFPU1_0940</name>
</gene>
<evidence type="ECO:0000259" key="4">
    <source>
        <dbReference type="Pfam" id="PF00487"/>
    </source>
</evidence>
<evidence type="ECO:0000256" key="3">
    <source>
        <dbReference type="SAM" id="Phobius"/>
    </source>
</evidence>
<sequence>MTMADARFDEISIQSSLKVTRDETVDSERNFERSPKRAVAYLSPQQVFSSEGLTELNQPSNLKGILQLLGHLAVMVGSGYIWLNQDNLGLKIPALIIYGFTLATMFAALHECVHRTAFANNRLNDIVAWFAGLLSFYNSTFYRRYHKWHHRYTRIRDKDPELTDLTPTNLGEYLWVISGIPWWIGKVQTHYLCATGQMEDLPYIQETARGEIQRSVQLQLLTYLGAIIVSIYYQQPWFVLFWLLPLAMGQPLLRFILLAEHTACTFDANPFANTRTTLTAIPLRFLMWNMPFHAEHHFCPSIPFHALGKAHQKLQPHLCYVERGYINVNLGVVKNNTHKEIR</sequence>
<accession>A0A401IE81</accession>
<organism evidence="5 6">
    <name type="scientific">Aphanothece sacrum FPU1</name>
    <dbReference type="NCBI Taxonomy" id="1920663"/>
    <lineage>
        <taxon>Bacteria</taxon>
        <taxon>Bacillati</taxon>
        <taxon>Cyanobacteriota</taxon>
        <taxon>Cyanophyceae</taxon>
        <taxon>Oscillatoriophycideae</taxon>
        <taxon>Chroococcales</taxon>
        <taxon>Aphanothecaceae</taxon>
        <taxon>Aphanothece</taxon>
    </lineage>
</organism>
<feature type="transmembrane region" description="Helical" evidence="3">
    <location>
        <begin position="126"/>
        <end position="145"/>
    </location>
</feature>
<dbReference type="GO" id="GO:0046513">
    <property type="term" value="P:ceramide biosynthetic process"/>
    <property type="evidence" value="ECO:0007669"/>
    <property type="project" value="TreeGrafter"/>
</dbReference>
<feature type="domain" description="Fatty acid desaturase" evidence="4">
    <location>
        <begin position="94"/>
        <end position="317"/>
    </location>
</feature>
<keyword evidence="3" id="KW-0472">Membrane</keyword>
<dbReference type="GO" id="GO:0042284">
    <property type="term" value="F:sphingolipid delta-4 desaturase activity"/>
    <property type="evidence" value="ECO:0007669"/>
    <property type="project" value="TreeGrafter"/>
</dbReference>
<proteinExistence type="inferred from homology"/>
<reference evidence="6" key="1">
    <citation type="submission" date="2017-05" db="EMBL/GenBank/DDBJ databases">
        <title>Physiological properties and genetic analysis related to exopolysaccharide production of fresh-water unicellular cyanobacterium Aphanothece sacrum, Suizenji Nori, that has been cultured as a food source in Japan.</title>
        <authorList>
            <person name="Kanesaki Y."/>
            <person name="Yoshikawa S."/>
            <person name="Ohki K."/>
        </authorList>
    </citation>
    <scope>NUCLEOTIDE SEQUENCE [LARGE SCALE GENOMIC DNA]</scope>
    <source>
        <strain evidence="6">FPU1</strain>
    </source>
</reference>
<evidence type="ECO:0000256" key="1">
    <source>
        <dbReference type="ARBA" id="ARBA00001954"/>
    </source>
</evidence>
<evidence type="ECO:0000313" key="6">
    <source>
        <dbReference type="Proteomes" id="UP000287247"/>
    </source>
</evidence>
<dbReference type="Pfam" id="PF00487">
    <property type="entry name" value="FA_desaturase"/>
    <property type="match status" value="1"/>
</dbReference>
<dbReference type="AlphaFoldDB" id="A0A401IE81"/>
<dbReference type="InterPro" id="IPR039393">
    <property type="entry name" value="Rhizopine-oxygenase-like"/>
</dbReference>
<comment type="cofactor">
    <cofactor evidence="1">
        <name>Fe(2+)</name>
        <dbReference type="ChEBI" id="CHEBI:29033"/>
    </cofactor>
</comment>
<dbReference type="CDD" id="cd03511">
    <property type="entry name" value="Rhizopine-oxygenase-like"/>
    <property type="match status" value="1"/>
</dbReference>
<evidence type="ECO:0000256" key="2">
    <source>
        <dbReference type="ARBA" id="ARBA00008749"/>
    </source>
</evidence>
<comment type="caution">
    <text evidence="5">The sequence shown here is derived from an EMBL/GenBank/DDBJ whole genome shotgun (WGS) entry which is preliminary data.</text>
</comment>
<dbReference type="InterPro" id="IPR005804">
    <property type="entry name" value="FA_desaturase_dom"/>
</dbReference>
<name>A0A401IE81_APHSA</name>
<protein>
    <recommendedName>
        <fullName evidence="4">Fatty acid desaturase domain-containing protein</fullName>
    </recommendedName>
</protein>
<comment type="similarity">
    <text evidence="2">Belongs to the fatty acid desaturase type 2 family.</text>
</comment>
<dbReference type="Proteomes" id="UP000287247">
    <property type="component" value="Unassembled WGS sequence"/>
</dbReference>
<dbReference type="PANTHER" id="PTHR12879">
    <property type="entry name" value="SPHINGOLIPID DELTA 4 DESATURASE/C-4 HYDROXYLASE PROTEIN DES2"/>
    <property type="match status" value="1"/>
</dbReference>
<keyword evidence="3" id="KW-0812">Transmembrane</keyword>
<keyword evidence="6" id="KW-1185">Reference proteome</keyword>
<keyword evidence="3" id="KW-1133">Transmembrane helix</keyword>